<feature type="compositionally biased region" description="Basic and acidic residues" evidence="1">
    <location>
        <begin position="557"/>
        <end position="567"/>
    </location>
</feature>
<feature type="region of interest" description="Disordered" evidence="1">
    <location>
        <begin position="725"/>
        <end position="745"/>
    </location>
</feature>
<feature type="domain" description="Duffy-binding-like" evidence="6">
    <location>
        <begin position="2"/>
        <end position="103"/>
    </location>
</feature>
<evidence type="ECO:0000259" key="3">
    <source>
        <dbReference type="Pfam" id="PF05424"/>
    </source>
</evidence>
<feature type="compositionally biased region" description="Low complexity" evidence="1">
    <location>
        <begin position="605"/>
        <end position="615"/>
    </location>
</feature>
<feature type="compositionally biased region" description="Basic and acidic residues" evidence="1">
    <location>
        <begin position="460"/>
        <end position="475"/>
    </location>
</feature>
<dbReference type="SUPFAM" id="SSF140924">
    <property type="entry name" value="Duffy binding domain-like"/>
    <property type="match status" value="4"/>
</dbReference>
<dbReference type="GO" id="GO:0046789">
    <property type="term" value="F:host cell surface receptor binding"/>
    <property type="evidence" value="ECO:0007669"/>
    <property type="project" value="InterPro"/>
</dbReference>
<dbReference type="Gene3D" id="1.20.58.830">
    <property type="match status" value="3"/>
</dbReference>
<evidence type="ECO:0000259" key="2">
    <source>
        <dbReference type="Pfam" id="PF03011"/>
    </source>
</evidence>
<feature type="domain" description="Duffy-antigen binding" evidence="3">
    <location>
        <begin position="569"/>
        <end position="786"/>
    </location>
</feature>
<dbReference type="InterPro" id="IPR008602">
    <property type="entry name" value="Duffy-antigen-binding"/>
</dbReference>
<dbReference type="Proteomes" id="UP000030656">
    <property type="component" value="Unassembled WGS sequence"/>
</dbReference>
<name>A0A024VM88_PLAFA</name>
<dbReference type="Pfam" id="PF22672">
    <property type="entry name" value="DBL_C"/>
    <property type="match status" value="2"/>
</dbReference>
<gene>
    <name evidence="7" type="ORF">PFFCH_02718</name>
</gene>
<dbReference type="Gene3D" id="1.20.1310.20">
    <property type="entry name" value="Duffy-antigen binding domain"/>
    <property type="match status" value="1"/>
</dbReference>
<feature type="compositionally biased region" description="Pro residues" evidence="1">
    <location>
        <begin position="1300"/>
        <end position="1328"/>
    </location>
</feature>
<evidence type="ECO:0000256" key="1">
    <source>
        <dbReference type="SAM" id="MobiDB-lite"/>
    </source>
</evidence>
<organism evidence="7 8">
    <name type="scientific">Plasmodium falciparum FCH/4</name>
    <dbReference type="NCBI Taxonomy" id="1036724"/>
    <lineage>
        <taxon>Eukaryota</taxon>
        <taxon>Sar</taxon>
        <taxon>Alveolata</taxon>
        <taxon>Apicomplexa</taxon>
        <taxon>Aconoidasida</taxon>
        <taxon>Haemosporida</taxon>
        <taxon>Plasmodiidae</taxon>
        <taxon>Plasmodium</taxon>
        <taxon>Plasmodium (Laverania)</taxon>
    </lineage>
</organism>
<dbReference type="GO" id="GO:0016020">
    <property type="term" value="C:membrane"/>
    <property type="evidence" value="ECO:0007669"/>
    <property type="project" value="InterPro"/>
</dbReference>
<dbReference type="Gene3D" id="1.20.58.1930">
    <property type="match status" value="1"/>
</dbReference>
<dbReference type="InterPro" id="IPR044932">
    <property type="entry name" value="PfEMP1_ATS_sf"/>
</dbReference>
<feature type="compositionally biased region" description="Basic and acidic residues" evidence="1">
    <location>
        <begin position="409"/>
        <end position="423"/>
    </location>
</feature>
<feature type="domain" description="Duffy-binding-like" evidence="2">
    <location>
        <begin position="269"/>
        <end position="417"/>
    </location>
</feature>
<feature type="region of interest" description="Disordered" evidence="1">
    <location>
        <begin position="377"/>
        <end position="397"/>
    </location>
</feature>
<dbReference type="InterPro" id="IPR029211">
    <property type="entry name" value="PfEMP1_ATS"/>
</dbReference>
<feature type="compositionally biased region" description="Polar residues" evidence="1">
    <location>
        <begin position="1215"/>
        <end position="1229"/>
    </location>
</feature>
<dbReference type="InterPro" id="IPR042202">
    <property type="entry name" value="Duffy-ag-bd_sf"/>
</dbReference>
<reference evidence="7 8" key="2">
    <citation type="submission" date="2013-02" db="EMBL/GenBank/DDBJ databases">
        <title>The Genome Sequence of Plasmodium falciparum FCH/4.</title>
        <authorList>
            <consortium name="The Broad Institute Genome Sequencing Platform"/>
            <consortium name="The Broad Institute Genome Sequencing Center for Infectious Disease"/>
            <person name="Neafsey D."/>
            <person name="Cheeseman I."/>
            <person name="Volkman S."/>
            <person name="Adams J."/>
            <person name="Walker B."/>
            <person name="Young S.K."/>
            <person name="Zeng Q."/>
            <person name="Gargeya S."/>
            <person name="Fitzgerald M."/>
            <person name="Haas B."/>
            <person name="Abouelleil A."/>
            <person name="Alvarado L."/>
            <person name="Arachchi H.M."/>
            <person name="Berlin A.M."/>
            <person name="Chapman S.B."/>
            <person name="Dewar J."/>
            <person name="Goldberg J."/>
            <person name="Griggs A."/>
            <person name="Gujja S."/>
            <person name="Hansen M."/>
            <person name="Howarth C."/>
            <person name="Imamovic A."/>
            <person name="Larimer J."/>
            <person name="McCowan C."/>
            <person name="Murphy C."/>
            <person name="Neiman D."/>
            <person name="Pearson M."/>
            <person name="Priest M."/>
            <person name="Roberts A."/>
            <person name="Saif S."/>
            <person name="Shea T."/>
            <person name="Sisk P."/>
            <person name="Sykes S."/>
            <person name="Wortman J."/>
            <person name="Nusbaum C."/>
            <person name="Birren B."/>
        </authorList>
    </citation>
    <scope>NUCLEOTIDE SEQUENCE [LARGE SCALE GENOMIC DNA]</scope>
    <source>
        <strain evidence="7 8">FCH/4</strain>
    </source>
</reference>
<dbReference type="InterPro" id="IPR049158">
    <property type="entry name" value="PfEMP1_CIDRalpha1_dom"/>
</dbReference>
<dbReference type="Pfam" id="PF15445">
    <property type="entry name" value="ATS"/>
    <property type="match status" value="1"/>
</dbReference>
<feature type="region of interest" description="Disordered" evidence="1">
    <location>
        <begin position="1215"/>
        <end position="1236"/>
    </location>
</feature>
<feature type="compositionally biased region" description="Acidic residues" evidence="1">
    <location>
        <begin position="439"/>
        <end position="459"/>
    </location>
</feature>
<feature type="domain" description="Duffy-binding-like" evidence="2">
    <location>
        <begin position="1074"/>
        <end position="1218"/>
    </location>
</feature>
<feature type="region of interest" description="Disordered" evidence="1">
    <location>
        <begin position="409"/>
        <end position="503"/>
    </location>
</feature>
<feature type="region of interest" description="Disordered" evidence="1">
    <location>
        <begin position="532"/>
        <end position="570"/>
    </location>
</feature>
<feature type="domain" description="Duffy-binding-like" evidence="6">
    <location>
        <begin position="839"/>
        <end position="989"/>
    </location>
</feature>
<dbReference type="Pfam" id="PF03011">
    <property type="entry name" value="PFEMP"/>
    <property type="match status" value="2"/>
</dbReference>
<dbReference type="Gene3D" id="1.10.1900.40">
    <property type="entry name" value="Acidic terminal segments, variant surface antigen of PfEMP1"/>
    <property type="match status" value="1"/>
</dbReference>
<evidence type="ECO:0000259" key="4">
    <source>
        <dbReference type="Pfam" id="PF15445"/>
    </source>
</evidence>
<evidence type="ECO:0000313" key="7">
    <source>
        <dbReference type="EMBL" id="ETW29849.1"/>
    </source>
</evidence>
<dbReference type="InterPro" id="IPR004258">
    <property type="entry name" value="DBL"/>
</dbReference>
<dbReference type="Pfam" id="PF21807">
    <property type="entry name" value="PfEMP1_CIDRalpha1_dom"/>
    <property type="match status" value="1"/>
</dbReference>
<feature type="region of interest" description="Disordered" evidence="1">
    <location>
        <begin position="585"/>
        <end position="617"/>
    </location>
</feature>
<feature type="domain" description="Plasmodium falciparum erythrocyte membrane protein 1 acidic terminal segment" evidence="4">
    <location>
        <begin position="1360"/>
        <end position="1576"/>
    </location>
</feature>
<sequence length="1576" mass="179146">MGKQCISCLYGCNPYVEWIDNQRKQFDKQVKKYKTEITRGGSRSVGRKKRDARGSNDNGYEKIFYEKLKGNYSDIDKFLEKLSKEKTCKDITDGGKIDFRQVNSGKHSSGGDSGTNVESQGTFYRSDYCQPCPHCGVKKKSNGDSGNQWEEKSENDNCKNIKLYKPIDNGKGTKIEILKSGENRDDIEEKLNKFCDENKNGDNKDASLYQDWQCYQPEELEKVRKGEEDEDDHDYENDVQTGGGLCILENKNKTSDKEPHEIQKTFNNFFYYWVAHMLKDSIYWRTKRLSKCINNGKKECIKNCNGKCDCFLKWVQHKHQEWDKIKDHFKTQKNLPWDPVSILEGVLEKNLLLTSLQEAYGNEKDIKHIKELLEEDETKSKAEAAGGTDSQKKNTIDKLIDHEKKIATECKETHNDDKCKQEQENTGGARAGKPPAPTVDDDDEEEEDEDDDDGQESVEDEPHKATEQEGEDKVDGGSPQQDTEQGEGPKEGEAPSQNEVNPCEIVKTLFTTTETLKNACSTKYEKGREKFPHWKCIPSGDNTTTERSRVARQTSESGEKSGGDKDGAMCIPPRRRRLYVTPLTKLAGGDGNTQASVSQGEATQASSEAAPAPSSNPRDVVDLVKAFVESAAVETFFAWHKYKMDKEIEEKEKQDGLVTNTSEVGKKLQNDLENGDIPEEFKRQMFYTLGDYRDICVGNTPNGIDTNDKETMEKIEQKIKSVIENSGSKPSVTPVKPSDKTPQQTWWDNNAKHIWEGMICALTYKENGSTAASGGEGTQKVVKDTTVNYQTLIKKHDYNSVELKDSDETSRRKSNDDIIQTPTLKEFISRPPYFRYLEEWGENFCKERKKRLEKIKEDCEVNEDGRRGGQKKPKCSCYGEHCDDQLPENPSTFKDLWCQDCGKSCRSYRKWIERKGNEFTKQKGIYGQQKTDATSDNGNKYDSNFVEKLKQYASIDLLLQNLGACSKNNDNNKEDKLDFNNPEQTFRPATNCKPCSQFTIKCKGNAHCDNTKGEECDRKNSITAKDIQNKTDANGNIDMSVSDDSTTEFNGLEACKTSGNGKENQNKIITIRALLHRWLEYFLEDYNKIKHRISHCTKNGEGSKCENKCEEKCKKCAQEWLKLKTEEWTNIKNRLVEQYKSENDVYYNVKSSLEKFVLRTEFKNAIKPCDGLTAFEKSCGLYGTERSEKGKKDENNDHVLCMLNKLEEKAKTCLTSTSGDTQNPAQCEGSTPLPHDEEDLLLEDENTANTAPNICPTPTQPPPEPTDEDGCKPAPTRPKKPAPTTPKEPTADGGEGTEELPPPTEPPVKPAPAPDTRPVPSPVPPTPSDEPFDPTILQTTIPLGIALALGSIAFFFMKKKNTSTNSVAKNTNSDPVLNQINLFHKWLDRHRHMCENWDKNKKEELLDKLKEEWNKENINNSAKTYNSDNKSSHNHVLNTDVSIQIDMNNPKTKNEFTNMDTTPNKSTIDTILDDLEKYNEPYYYDFYKDDIYYDVNDDDKTSMDNNNNLVNKNNPVDSNSSTYNHYNPADINKTFVDINNHNQHPIEKPTKIQIEMNSNNREVVEQQYPIADIWNI</sequence>
<protein>
    <recommendedName>
        <fullName evidence="9">Duffy-binding-like domain-containing protein</fullName>
    </recommendedName>
</protein>
<evidence type="ECO:0000259" key="6">
    <source>
        <dbReference type="Pfam" id="PF22672"/>
    </source>
</evidence>
<evidence type="ECO:0000313" key="8">
    <source>
        <dbReference type="Proteomes" id="UP000030656"/>
    </source>
</evidence>
<proteinExistence type="predicted"/>
<dbReference type="FunFam" id="1.20.58.830:FF:000001">
    <property type="entry name" value="Erythrocyte membrane protein 1, PfEMP1"/>
    <property type="match status" value="1"/>
</dbReference>
<accession>A0A024VM88</accession>
<dbReference type="Pfam" id="PF05424">
    <property type="entry name" value="Duffy_binding"/>
    <property type="match status" value="1"/>
</dbReference>
<feature type="domain" description="PfEMP1 CIDRalpha1" evidence="5">
    <location>
        <begin position="173"/>
        <end position="218"/>
    </location>
</feature>
<feature type="compositionally biased region" description="Polar residues" evidence="1">
    <location>
        <begin position="592"/>
        <end position="604"/>
    </location>
</feature>
<evidence type="ECO:0000259" key="5">
    <source>
        <dbReference type="Pfam" id="PF21807"/>
    </source>
</evidence>
<evidence type="ECO:0008006" key="9">
    <source>
        <dbReference type="Google" id="ProtNLM"/>
    </source>
</evidence>
<dbReference type="InterPro" id="IPR054595">
    <property type="entry name" value="DBL_C"/>
</dbReference>
<reference evidence="7 8" key="1">
    <citation type="submission" date="2013-02" db="EMBL/GenBank/DDBJ databases">
        <title>The Genome Annotation of Plasmodium falciparum FCH/4.</title>
        <authorList>
            <consortium name="The Broad Institute Genome Sequencing Platform"/>
            <consortium name="The Broad Institute Genome Sequencing Center for Infectious Disease"/>
            <person name="Neafsey D."/>
            <person name="Hoffman S."/>
            <person name="Volkman S."/>
            <person name="Rosenthal P."/>
            <person name="Walker B."/>
            <person name="Young S.K."/>
            <person name="Zeng Q."/>
            <person name="Gargeya S."/>
            <person name="Fitzgerald M."/>
            <person name="Haas B."/>
            <person name="Abouelleil A."/>
            <person name="Allen A.W."/>
            <person name="Alvarado L."/>
            <person name="Arachchi H.M."/>
            <person name="Berlin A.M."/>
            <person name="Chapman S.B."/>
            <person name="Gainer-Dewar J."/>
            <person name="Goldberg J."/>
            <person name="Griggs A."/>
            <person name="Gujja S."/>
            <person name="Hansen M."/>
            <person name="Howarth C."/>
            <person name="Imamovic A."/>
            <person name="Ireland A."/>
            <person name="Larimer J."/>
            <person name="McCowan C."/>
            <person name="Murphy C."/>
            <person name="Pearson M."/>
            <person name="Poon T.W."/>
            <person name="Priest M."/>
            <person name="Roberts A."/>
            <person name="Saif S."/>
            <person name="Shea T."/>
            <person name="Sisk P."/>
            <person name="Sykes S."/>
            <person name="Wortman J."/>
            <person name="Nusbaum C."/>
            <person name="Birren B."/>
        </authorList>
    </citation>
    <scope>NUCLEOTIDE SEQUENCE [LARGE SCALE GENOMIC DNA]</scope>
    <source>
        <strain evidence="7 8">FCH/4</strain>
    </source>
</reference>
<feature type="region of interest" description="Disordered" evidence="1">
    <location>
        <begin position="1248"/>
        <end position="1336"/>
    </location>
</feature>
<dbReference type="EMBL" id="KI927946">
    <property type="protein sequence ID" value="ETW29849.1"/>
    <property type="molecule type" value="Genomic_DNA"/>
</dbReference>